<proteinExistence type="predicted"/>
<keyword evidence="2" id="KW-1185">Reference proteome</keyword>
<evidence type="ECO:0000256" key="1">
    <source>
        <dbReference type="SAM" id="MobiDB-lite"/>
    </source>
</evidence>
<dbReference type="KEGG" id="umr:121101181"/>
<feature type="compositionally biased region" description="Pro residues" evidence="1">
    <location>
        <begin position="380"/>
        <end position="392"/>
    </location>
</feature>
<sequence length="512" mass="53833">MVKLQATDSTRAGGWGRSGAVASGDGTESPLRAQRQRLATLGARLGKARPDQTLSKARRAKRPNVQERGRECSACPPKANPAGIRVPGNQSCRASGRWLRAGRLTRASGRGWKEAPGARRGRWPCREQVVRRLRSRPHGSNFPSAWRANGAEKAREAGREGAVRGSRYRVRVRRSAASRLRLCFPPGRPPRAACSAAGHRRVSPPARRLTRGTPAAPASPWAGRPPLAAGRLQLQARRGLGRGAPQTSRGSAPPRSMPGAGPPRPARLSARPPSDASSRGASRSTARAPLSRAAAAAQVPRPPGSASPPTPSTLRAGSALAGTRPRSDPREPRRARPGAQAMNISALAELPSPDVMAPAAVATRRIPPRGREDARGSGPSPRPPGSASPPTPSTLRAGSALAGTRPRSDPREPRRARPGAQAMNISALAELPSPDVMAPAAVATRRIPPRGREDARGSGPRCALEPWPAGPPAIPERSTQRGGVQPVSCRLRASGRTGKGSWKPERASRHTA</sequence>
<feature type="compositionally biased region" description="Polar residues" evidence="1">
    <location>
        <begin position="1"/>
        <end position="10"/>
    </location>
</feature>
<feature type="compositionally biased region" description="Low complexity" evidence="1">
    <location>
        <begin position="239"/>
        <end position="259"/>
    </location>
</feature>
<feature type="compositionally biased region" description="Pro residues" evidence="1">
    <location>
        <begin position="300"/>
        <end position="311"/>
    </location>
</feature>
<evidence type="ECO:0000313" key="3">
    <source>
        <dbReference type="RefSeq" id="XP_040479715.1"/>
    </source>
</evidence>
<feature type="compositionally biased region" description="Basic and acidic residues" evidence="1">
    <location>
        <begin position="325"/>
        <end position="334"/>
    </location>
</feature>
<feature type="region of interest" description="Disordered" evidence="1">
    <location>
        <begin position="1"/>
        <end position="76"/>
    </location>
</feature>
<organism evidence="2 3">
    <name type="scientific">Ursus maritimus</name>
    <name type="common">Polar bear</name>
    <name type="synonym">Thalarctos maritimus</name>
    <dbReference type="NCBI Taxonomy" id="29073"/>
    <lineage>
        <taxon>Eukaryota</taxon>
        <taxon>Metazoa</taxon>
        <taxon>Chordata</taxon>
        <taxon>Craniata</taxon>
        <taxon>Vertebrata</taxon>
        <taxon>Euteleostomi</taxon>
        <taxon>Mammalia</taxon>
        <taxon>Eutheria</taxon>
        <taxon>Laurasiatheria</taxon>
        <taxon>Carnivora</taxon>
        <taxon>Caniformia</taxon>
        <taxon>Ursidae</taxon>
        <taxon>Ursus</taxon>
    </lineage>
</organism>
<feature type="region of interest" description="Disordered" evidence="1">
    <location>
        <begin position="187"/>
        <end position="226"/>
    </location>
</feature>
<dbReference type="GeneID" id="121101181"/>
<feature type="compositionally biased region" description="Basic and acidic residues" evidence="1">
    <location>
        <begin position="502"/>
        <end position="512"/>
    </location>
</feature>
<feature type="region of interest" description="Disordered" evidence="1">
    <location>
        <begin position="239"/>
        <end position="512"/>
    </location>
</feature>
<feature type="compositionally biased region" description="Low complexity" evidence="1">
    <location>
        <begin position="266"/>
        <end position="299"/>
    </location>
</feature>
<reference evidence="3" key="1">
    <citation type="submission" date="2025-08" db="UniProtKB">
        <authorList>
            <consortium name="RefSeq"/>
        </authorList>
    </citation>
    <scope>IDENTIFICATION</scope>
    <source>
        <tissue evidence="3">Whole blood</tissue>
    </source>
</reference>
<dbReference type="RefSeq" id="XP_040479715.1">
    <property type="nucleotide sequence ID" value="XM_040623781.1"/>
</dbReference>
<name>A0A8M1FBY4_URSMA</name>
<dbReference type="Proteomes" id="UP000261680">
    <property type="component" value="Unplaced"/>
</dbReference>
<feature type="compositionally biased region" description="Basic and acidic residues" evidence="1">
    <location>
        <begin position="406"/>
        <end position="415"/>
    </location>
</feature>
<gene>
    <name evidence="3" type="primary">LOC121101181</name>
</gene>
<dbReference type="AlphaFoldDB" id="A0A8M1FBY4"/>
<feature type="region of interest" description="Disordered" evidence="1">
    <location>
        <begin position="136"/>
        <end position="164"/>
    </location>
</feature>
<accession>A0A8M1FBY4</accession>
<evidence type="ECO:0000313" key="2">
    <source>
        <dbReference type="Proteomes" id="UP000261680"/>
    </source>
</evidence>
<feature type="compositionally biased region" description="Basic and acidic residues" evidence="1">
    <location>
        <begin position="150"/>
        <end position="162"/>
    </location>
</feature>
<protein>
    <submittedName>
        <fullName evidence="3">Transcription initiation factor TFIID subunit 4-like</fullName>
    </submittedName>
</protein>